<dbReference type="PROSITE" id="PS50968">
    <property type="entry name" value="BIOTINYL_LIPOYL"/>
    <property type="match status" value="1"/>
</dbReference>
<dbReference type="GO" id="GO:0005829">
    <property type="term" value="C:cytosol"/>
    <property type="evidence" value="ECO:0007669"/>
    <property type="project" value="TreeGrafter"/>
</dbReference>
<dbReference type="InterPro" id="IPR000089">
    <property type="entry name" value="Biotin_lipoyl"/>
</dbReference>
<proteinExistence type="inferred from homology"/>
<dbReference type="NCBIfam" id="NF002270">
    <property type="entry name" value="PRK01202.1"/>
    <property type="match status" value="1"/>
</dbReference>
<protein>
    <recommendedName>
        <fullName evidence="2">Glycine cleavage system H protein</fullName>
    </recommendedName>
</protein>
<dbReference type="CDD" id="cd06848">
    <property type="entry name" value="GCS_H"/>
    <property type="match status" value="1"/>
</dbReference>
<dbReference type="KEGG" id="dmp:FAK_21890"/>
<evidence type="ECO:0000256" key="2">
    <source>
        <dbReference type="HAMAP-Rule" id="MF_00272"/>
    </source>
</evidence>
<keyword evidence="1 2" id="KW-0450">Lipoyl</keyword>
<dbReference type="EMBL" id="AP028679">
    <property type="protein sequence ID" value="BEQ15123.1"/>
    <property type="molecule type" value="Genomic_DNA"/>
</dbReference>
<dbReference type="GO" id="GO:0009249">
    <property type="term" value="P:protein lipoylation"/>
    <property type="evidence" value="ECO:0007669"/>
    <property type="project" value="TreeGrafter"/>
</dbReference>
<dbReference type="GO" id="GO:0019464">
    <property type="term" value="P:glycine decarboxylation via glycine cleavage system"/>
    <property type="evidence" value="ECO:0007669"/>
    <property type="project" value="UniProtKB-UniRule"/>
</dbReference>
<dbReference type="InterPro" id="IPR033753">
    <property type="entry name" value="GCV_H/Fam206"/>
</dbReference>
<comment type="subunit">
    <text evidence="2">The glycine cleavage system is composed of four proteins: P, T, L and H.</text>
</comment>
<dbReference type="PANTHER" id="PTHR11715:SF3">
    <property type="entry name" value="GLYCINE CLEAVAGE SYSTEM H PROTEIN-RELATED"/>
    <property type="match status" value="1"/>
</dbReference>
<gene>
    <name evidence="2 4" type="primary">gcvH</name>
    <name evidence="4" type="ORF">FAK_21890</name>
</gene>
<comment type="cofactor">
    <cofactor evidence="2">
        <name>(R)-lipoate</name>
        <dbReference type="ChEBI" id="CHEBI:83088"/>
    </cofactor>
    <text evidence="2">Binds 1 lipoyl cofactor covalently.</text>
</comment>
<evidence type="ECO:0000256" key="1">
    <source>
        <dbReference type="ARBA" id="ARBA00022823"/>
    </source>
</evidence>
<organism evidence="4 5">
    <name type="scientific">Desulfoferula mesophila</name>
    <dbReference type="NCBI Taxonomy" id="3058419"/>
    <lineage>
        <taxon>Bacteria</taxon>
        <taxon>Pseudomonadati</taxon>
        <taxon>Thermodesulfobacteriota</taxon>
        <taxon>Desulfarculia</taxon>
        <taxon>Desulfarculales</taxon>
        <taxon>Desulfarculaceae</taxon>
        <taxon>Desulfoferula</taxon>
    </lineage>
</organism>
<dbReference type="InterPro" id="IPR002930">
    <property type="entry name" value="GCV_H"/>
</dbReference>
<dbReference type="Proteomes" id="UP001366166">
    <property type="component" value="Chromosome"/>
</dbReference>
<name>A0AAU9EDA6_9BACT</name>
<dbReference type="Pfam" id="PF01597">
    <property type="entry name" value="GCV_H"/>
    <property type="match status" value="1"/>
</dbReference>
<dbReference type="GO" id="GO:0005960">
    <property type="term" value="C:glycine cleavage complex"/>
    <property type="evidence" value="ECO:0007669"/>
    <property type="project" value="InterPro"/>
</dbReference>
<comment type="function">
    <text evidence="2">The glycine cleavage system catalyzes the degradation of glycine. The H protein shuttles the methylamine group of glycine from the P protein to the T protein.</text>
</comment>
<keyword evidence="5" id="KW-1185">Reference proteome</keyword>
<dbReference type="InterPro" id="IPR011053">
    <property type="entry name" value="Single_hybrid_motif"/>
</dbReference>
<dbReference type="SUPFAM" id="SSF51230">
    <property type="entry name" value="Single hybrid motif"/>
    <property type="match status" value="1"/>
</dbReference>
<sequence length="141" mass="15820">MEIGGYNFPDELYYDPEHFWVRVEGDELVMGMDDFAQKLAGEIVYVQLPNEGKKLKKGKKLAKVESGKWLGKVLSPVDGELIAVNEDLELKPELINQDCYGAGWMYRIKADDLGDLKDLLHGAAAVDPWVNEEIAKHAQEG</sequence>
<dbReference type="RefSeq" id="WP_338599099.1">
    <property type="nucleotide sequence ID" value="NZ_AP028679.1"/>
</dbReference>
<dbReference type="AlphaFoldDB" id="A0AAU9EDA6"/>
<comment type="similarity">
    <text evidence="2">Belongs to the GcvH family.</text>
</comment>
<feature type="domain" description="Lipoyl-binding" evidence="3">
    <location>
        <begin position="27"/>
        <end position="109"/>
    </location>
</feature>
<evidence type="ECO:0000313" key="4">
    <source>
        <dbReference type="EMBL" id="BEQ15123.1"/>
    </source>
</evidence>
<dbReference type="PANTHER" id="PTHR11715">
    <property type="entry name" value="GLYCINE CLEAVAGE SYSTEM H PROTEIN"/>
    <property type="match status" value="1"/>
</dbReference>
<dbReference type="Gene3D" id="2.40.50.100">
    <property type="match status" value="1"/>
</dbReference>
<feature type="modified residue" description="N6-lipoyllysine" evidence="2">
    <location>
        <position position="68"/>
    </location>
</feature>
<evidence type="ECO:0000313" key="5">
    <source>
        <dbReference type="Proteomes" id="UP001366166"/>
    </source>
</evidence>
<accession>A0AAU9EDA6</accession>
<dbReference type="HAMAP" id="MF_00272">
    <property type="entry name" value="GcvH"/>
    <property type="match status" value="1"/>
</dbReference>
<evidence type="ECO:0000259" key="3">
    <source>
        <dbReference type="PROSITE" id="PS50968"/>
    </source>
</evidence>
<reference evidence="5" key="1">
    <citation type="journal article" date="2023" name="Arch. Microbiol.">
        <title>Desulfoferula mesophilus gen. nov. sp. nov., a mesophilic sulfate-reducing bacterium isolated from a brackish lake sediment.</title>
        <authorList>
            <person name="Watanabe T."/>
            <person name="Yabe T."/>
            <person name="Tsuji J.M."/>
            <person name="Fukui M."/>
        </authorList>
    </citation>
    <scope>NUCLEOTIDE SEQUENCE [LARGE SCALE GENOMIC DNA]</scope>
    <source>
        <strain evidence="5">12FAK</strain>
    </source>
</reference>